<evidence type="ECO:0000256" key="1">
    <source>
        <dbReference type="SAM" id="MobiDB-lite"/>
    </source>
</evidence>
<feature type="transmembrane region" description="Helical" evidence="2">
    <location>
        <begin position="20"/>
        <end position="42"/>
    </location>
</feature>
<proteinExistence type="predicted"/>
<feature type="transmembrane region" description="Helical" evidence="2">
    <location>
        <begin position="184"/>
        <end position="207"/>
    </location>
</feature>
<sequence>MARPSRTAIHANDPTYIWKLLLRVLAILCAAVAIGTIAWAITVNYNGNSDYDIANTYFYGGFIILLPWVIIALGLSVIWNIVNIVVLFARNRWIHPGANVGCDLVLWLGLSVTGAMAIIGAVSCFYGWDYDSGYDDTSIDYGFGGGTFPNGTSYYNTVNGTEVAYCGDGSCEAQNTFNDLLRHVGIVVIVGCAFAYIVMLFHFALFISACRYTHARRHSKYSAHHTRAVAEEATQIARRMIAEMTGPNGGFVPINNQQRQPLLQPDQNADTEMQRQPQSQVSGKQPMQQRYEPDEPESSNATVRWAVPLPPPEVSGNRPVSVNNPASEANTHPALRRQRDASNNT</sequence>
<feature type="transmembrane region" description="Helical" evidence="2">
    <location>
        <begin position="62"/>
        <end position="88"/>
    </location>
</feature>
<feature type="compositionally biased region" description="Polar residues" evidence="1">
    <location>
        <begin position="318"/>
        <end position="330"/>
    </location>
</feature>
<keyword evidence="2" id="KW-0812">Transmembrane</keyword>
<feature type="transmembrane region" description="Helical" evidence="2">
    <location>
        <begin position="100"/>
        <end position="128"/>
    </location>
</feature>
<name>A0A2K9YDP5_CLAUC</name>
<protein>
    <submittedName>
        <fullName evidence="3">Uncharacterized protein</fullName>
    </submittedName>
</protein>
<evidence type="ECO:0000256" key="2">
    <source>
        <dbReference type="SAM" id="Phobius"/>
    </source>
</evidence>
<feature type="region of interest" description="Disordered" evidence="1">
    <location>
        <begin position="268"/>
        <end position="345"/>
    </location>
</feature>
<organism evidence="3">
    <name type="scientific">Cladonia uncialis subsp. uncialis</name>
    <dbReference type="NCBI Taxonomy" id="180999"/>
    <lineage>
        <taxon>Eukaryota</taxon>
        <taxon>Fungi</taxon>
        <taxon>Dikarya</taxon>
        <taxon>Ascomycota</taxon>
        <taxon>Pezizomycotina</taxon>
        <taxon>Lecanoromycetes</taxon>
        <taxon>OSLEUM clade</taxon>
        <taxon>Lecanoromycetidae</taxon>
        <taxon>Lecanorales</taxon>
        <taxon>Lecanorineae</taxon>
        <taxon>Cladoniaceae</taxon>
        <taxon>Cladonia</taxon>
    </lineage>
</organism>
<dbReference type="AlphaFoldDB" id="A0A2K9YDP5"/>
<dbReference type="EMBL" id="MG777484">
    <property type="protein sequence ID" value="AUW30974.1"/>
    <property type="molecule type" value="Genomic_DNA"/>
</dbReference>
<keyword evidence="2" id="KW-0472">Membrane</keyword>
<reference evidence="3" key="1">
    <citation type="submission" date="2017-12" db="EMBL/GenBank/DDBJ databases">
        <title>Genome Sequencing Reveals a Rich Biosynthetic Potential.</title>
        <authorList>
            <person name="Bertrand R.L."/>
            <person name="Abdel-Hameed M.E."/>
            <person name="Sorensen J.L."/>
        </authorList>
    </citation>
    <scope>NUCLEOTIDE SEQUENCE</scope>
</reference>
<accession>A0A2K9YDP5</accession>
<feature type="compositionally biased region" description="Polar residues" evidence="1">
    <location>
        <begin position="268"/>
        <end position="288"/>
    </location>
</feature>
<keyword evidence="2" id="KW-1133">Transmembrane helix</keyword>
<evidence type="ECO:0000313" key="3">
    <source>
        <dbReference type="EMBL" id="AUW30974.1"/>
    </source>
</evidence>